<organism evidence="2 3">
    <name type="scientific">Bacillus phage vB_BanS_Sophrita</name>
    <dbReference type="NCBI Taxonomy" id="2894790"/>
    <lineage>
        <taxon>Viruses</taxon>
        <taxon>Duplodnaviria</taxon>
        <taxon>Heunggongvirae</taxon>
        <taxon>Uroviricota</taxon>
        <taxon>Caudoviricetes</taxon>
        <taxon>Joanripponvirinae</taxon>
        <taxon>Sophritavirus</taxon>
        <taxon>Sophritavirus sophrita</taxon>
    </lineage>
</organism>
<dbReference type="EMBL" id="OK499991">
    <property type="protein sequence ID" value="UGO50642.1"/>
    <property type="molecule type" value="Genomic_DNA"/>
</dbReference>
<reference evidence="2" key="1">
    <citation type="submission" date="2021-10" db="EMBL/GenBank/DDBJ databases">
        <authorList>
            <person name="Lavering E.D."/>
            <person name="James R."/>
            <person name="Fairholm J.D."/>
            <person name="Ogilvie B.H."/>
            <person name="Thurgood T.L."/>
            <person name="Robison R.A."/>
            <person name="Grose J.H."/>
        </authorList>
    </citation>
    <scope>NUCLEOTIDE SEQUENCE</scope>
</reference>
<gene>
    <name evidence="2" type="ORF">SOPHRITA_51</name>
</gene>
<keyword evidence="1" id="KW-1133">Transmembrane helix</keyword>
<evidence type="ECO:0000313" key="2">
    <source>
        <dbReference type="EMBL" id="UGO50642.1"/>
    </source>
</evidence>
<proteinExistence type="predicted"/>
<accession>A0AAE9CE78</accession>
<sequence length="92" mass="10961">MQRWHTLLELKEDHEQLGFKEWTYFIVDFPTSLRTGEMEYMIAQPTFAGLGVGVGVFTYVLTISEIHELFNEKKQTFDELSKEMEENYFKQD</sequence>
<name>A0AAE9CE78_9CAUD</name>
<keyword evidence="1" id="KW-0472">Membrane</keyword>
<evidence type="ECO:0000256" key="1">
    <source>
        <dbReference type="SAM" id="Phobius"/>
    </source>
</evidence>
<feature type="transmembrane region" description="Helical" evidence="1">
    <location>
        <begin position="42"/>
        <end position="64"/>
    </location>
</feature>
<keyword evidence="1" id="KW-0812">Transmembrane</keyword>
<evidence type="ECO:0000313" key="3">
    <source>
        <dbReference type="Proteomes" id="UP000827460"/>
    </source>
</evidence>
<dbReference type="Proteomes" id="UP000827460">
    <property type="component" value="Segment"/>
</dbReference>
<keyword evidence="3" id="KW-1185">Reference proteome</keyword>
<protein>
    <submittedName>
        <fullName evidence="2">Uncharacterized protein</fullName>
    </submittedName>
</protein>